<proteinExistence type="predicted"/>
<evidence type="ECO:0000313" key="3">
    <source>
        <dbReference type="EMBL" id="USI72227.1"/>
    </source>
</evidence>
<dbReference type="Pfam" id="PF01266">
    <property type="entry name" value="DAO"/>
    <property type="match status" value="1"/>
</dbReference>
<protein>
    <submittedName>
        <fullName evidence="3">FAD-binding oxidoreductase</fullName>
    </submittedName>
</protein>
<dbReference type="InterPro" id="IPR006076">
    <property type="entry name" value="FAD-dep_OxRdtase"/>
</dbReference>
<reference evidence="3" key="1">
    <citation type="journal article" date="2022" name="Toxins">
        <title>Genomic Analysis of Sphingopyxis sp. USTB-05 for Biodegrading Cyanobacterial Hepatotoxins.</title>
        <authorList>
            <person name="Liu C."/>
            <person name="Xu Q."/>
            <person name="Zhao Z."/>
            <person name="Zhang H."/>
            <person name="Liu X."/>
            <person name="Yin C."/>
            <person name="Liu Y."/>
            <person name="Yan H."/>
        </authorList>
    </citation>
    <scope>NUCLEOTIDE SEQUENCE</scope>
    <source>
        <strain evidence="3">NBD5</strain>
    </source>
</reference>
<dbReference type="Gene3D" id="3.50.50.60">
    <property type="entry name" value="FAD/NAD(P)-binding domain"/>
    <property type="match status" value="2"/>
</dbReference>
<dbReference type="SUPFAM" id="SSF54373">
    <property type="entry name" value="FAD-linked reductases, C-terminal domain"/>
    <property type="match status" value="1"/>
</dbReference>
<dbReference type="InterPro" id="IPR036188">
    <property type="entry name" value="FAD/NAD-bd_sf"/>
</dbReference>
<keyword evidence="1" id="KW-0560">Oxidoreductase</keyword>
<dbReference type="SUPFAM" id="SSF51971">
    <property type="entry name" value="Nucleotide-binding domain"/>
    <property type="match status" value="1"/>
</dbReference>
<dbReference type="Gene3D" id="3.30.9.10">
    <property type="entry name" value="D-Amino Acid Oxidase, subunit A, domain 2"/>
    <property type="match status" value="1"/>
</dbReference>
<feature type="domain" description="FAD dependent oxidoreductase" evidence="2">
    <location>
        <begin position="4"/>
        <end position="393"/>
    </location>
</feature>
<evidence type="ECO:0000259" key="2">
    <source>
        <dbReference type="Pfam" id="PF01266"/>
    </source>
</evidence>
<evidence type="ECO:0000313" key="4">
    <source>
        <dbReference type="Proteomes" id="UP001056937"/>
    </source>
</evidence>
<dbReference type="EMBL" id="CP084930">
    <property type="protein sequence ID" value="USI72227.1"/>
    <property type="molecule type" value="Genomic_DNA"/>
</dbReference>
<evidence type="ECO:0000256" key="1">
    <source>
        <dbReference type="ARBA" id="ARBA00023002"/>
    </source>
</evidence>
<gene>
    <name evidence="3" type="ORF">LHA26_13095</name>
</gene>
<keyword evidence="4" id="KW-1185">Reference proteome</keyword>
<dbReference type="PANTHER" id="PTHR13847:SF289">
    <property type="entry name" value="GLYCINE OXIDASE"/>
    <property type="match status" value="1"/>
</dbReference>
<dbReference type="Proteomes" id="UP001056937">
    <property type="component" value="Chromosome 1"/>
</dbReference>
<sequence>MARAVIIGGGVVGLASAVALADQRWSVTVIDADPARQAASWGNAGHIAIEQGAPLASRAALRSAPRRLFSRGGALALPPRQIGRWLPFGLRLARAAAPRRFEAGQAALAPLLAGAMPAWHRLAAGLDAPDLVREHGHIVAWESAASAAAGRRAWAAAPIGTARFRAFDAAERAALARLAPAGCADAIRFTNTGQIRDLAALADALTARLAARGGRIVPGRATLRRVSGGAAEAVLEDGATLRADLILVAAGVRAPALLAPFGHRAPIIAERGYHIRADAASWPDDLPPIVFEDRAMIVTRYAGCVQAASFVELSDADAPADPAKWARLEAHVAALGLPLRPPFTRWMGSRPTLPDYLPAIGRSRRAPNLLYAFGHQHLGLTLAPITGEIVAALAAGTAPPVPLAPFDIARFEKDSA</sequence>
<organism evidence="3 4">
    <name type="scientific">Sphingomonas morindae</name>
    <dbReference type="NCBI Taxonomy" id="1541170"/>
    <lineage>
        <taxon>Bacteria</taxon>
        <taxon>Pseudomonadati</taxon>
        <taxon>Pseudomonadota</taxon>
        <taxon>Alphaproteobacteria</taxon>
        <taxon>Sphingomonadales</taxon>
        <taxon>Sphingomonadaceae</taxon>
        <taxon>Sphingomonas</taxon>
    </lineage>
</organism>
<dbReference type="PANTHER" id="PTHR13847">
    <property type="entry name" value="SARCOSINE DEHYDROGENASE-RELATED"/>
    <property type="match status" value="1"/>
</dbReference>
<name>A0ABY4X5V5_9SPHN</name>
<dbReference type="RefSeq" id="WP_252166036.1">
    <property type="nucleotide sequence ID" value="NZ_CP084930.1"/>
</dbReference>
<accession>A0ABY4X5V5</accession>